<dbReference type="RefSeq" id="WP_283174562.1">
    <property type="nucleotide sequence ID" value="NZ_JAPNOA010000039.1"/>
</dbReference>
<accession>A0A9X3ITX6</accession>
<dbReference type="PANTHER" id="PTHR38471:SF2">
    <property type="entry name" value="FOUR HELIX BUNDLE PROTEIN"/>
    <property type="match status" value="1"/>
</dbReference>
<evidence type="ECO:0000313" key="2">
    <source>
        <dbReference type="Proteomes" id="UP001150830"/>
    </source>
</evidence>
<comment type="caution">
    <text evidence="1">The sequence shown here is derived from an EMBL/GenBank/DDBJ whole genome shotgun (WGS) entry which is preliminary data.</text>
</comment>
<dbReference type="SUPFAM" id="SSF158446">
    <property type="entry name" value="IVS-encoded protein-like"/>
    <property type="match status" value="1"/>
</dbReference>
<sequence>MNRKYQNLVVWQRSMSLVEDIYIVTATFPEHEKFGLISQMRRAAVSIPSNIAEGSGRGSDRDFRRFLLLARGSLTELDTQLILAERLGFAPYESMVRGQVEHVFALLNGLINRLGN</sequence>
<dbReference type="Pfam" id="PF05635">
    <property type="entry name" value="23S_rRNA_IVP"/>
    <property type="match status" value="1"/>
</dbReference>
<dbReference type="InterPro" id="IPR036583">
    <property type="entry name" value="23S_rRNA_IVS_sf"/>
</dbReference>
<evidence type="ECO:0000313" key="1">
    <source>
        <dbReference type="EMBL" id="MCY0966354.1"/>
    </source>
</evidence>
<proteinExistence type="predicted"/>
<gene>
    <name evidence="1" type="ORF">OUO13_14250</name>
</gene>
<dbReference type="CDD" id="cd16377">
    <property type="entry name" value="23S_rRNA_IVP_like"/>
    <property type="match status" value="1"/>
</dbReference>
<keyword evidence="2" id="KW-1185">Reference proteome</keyword>
<dbReference type="InterPro" id="IPR012657">
    <property type="entry name" value="23S_rRNA-intervening_sequence"/>
</dbReference>
<dbReference type="AlphaFoldDB" id="A0A9X3ITX6"/>
<protein>
    <submittedName>
        <fullName evidence="1">Four helix bundle protein</fullName>
    </submittedName>
</protein>
<organism evidence="1 2">
    <name type="scientific">Parathalassolituus penaei</name>
    <dbReference type="NCBI Taxonomy" id="2997323"/>
    <lineage>
        <taxon>Bacteria</taxon>
        <taxon>Pseudomonadati</taxon>
        <taxon>Pseudomonadota</taxon>
        <taxon>Gammaproteobacteria</taxon>
        <taxon>Oceanospirillales</taxon>
        <taxon>Oceanospirillaceae</taxon>
        <taxon>Parathalassolituus</taxon>
    </lineage>
</organism>
<dbReference type="PANTHER" id="PTHR38471">
    <property type="entry name" value="FOUR HELIX BUNDLE PROTEIN"/>
    <property type="match status" value="1"/>
</dbReference>
<dbReference type="EMBL" id="JAPNOA010000039">
    <property type="protein sequence ID" value="MCY0966354.1"/>
    <property type="molecule type" value="Genomic_DNA"/>
</dbReference>
<reference evidence="1" key="1">
    <citation type="submission" date="2022-11" db="EMBL/GenBank/DDBJ databases">
        <title>Parathalassolutuus dongxingensis gen. nov., sp. nov., a novel member of family Oceanospirillaceae isolated from a coastal shrimp pond in Guangxi, China.</title>
        <authorList>
            <person name="Chen H."/>
        </authorList>
    </citation>
    <scope>NUCLEOTIDE SEQUENCE</scope>
    <source>
        <strain evidence="1">G-43</strain>
    </source>
</reference>
<dbReference type="NCBIfam" id="TIGR02436">
    <property type="entry name" value="four helix bundle protein"/>
    <property type="match status" value="1"/>
</dbReference>
<dbReference type="Gene3D" id="1.20.1440.60">
    <property type="entry name" value="23S rRNA-intervening sequence"/>
    <property type="match status" value="1"/>
</dbReference>
<name>A0A9X3ITX6_9GAMM</name>
<dbReference type="Proteomes" id="UP001150830">
    <property type="component" value="Unassembled WGS sequence"/>
</dbReference>